<dbReference type="SMART" id="SM00248">
    <property type="entry name" value="ANK"/>
    <property type="match status" value="4"/>
</dbReference>
<reference evidence="2 3" key="1">
    <citation type="submission" date="2023-01" db="EMBL/GenBank/DDBJ databases">
        <title>Analysis of 21 Apiospora genomes using comparative genomics revels a genus with tremendous synthesis potential of carbohydrate active enzymes and secondary metabolites.</title>
        <authorList>
            <person name="Sorensen T."/>
        </authorList>
    </citation>
    <scope>NUCLEOTIDE SEQUENCE [LARGE SCALE GENOMIC DNA]</scope>
    <source>
        <strain evidence="2 3">CBS 33761</strain>
    </source>
</reference>
<organism evidence="2 3">
    <name type="scientific">Apiospora rasikravindrae</name>
    <dbReference type="NCBI Taxonomy" id="990691"/>
    <lineage>
        <taxon>Eukaryota</taxon>
        <taxon>Fungi</taxon>
        <taxon>Dikarya</taxon>
        <taxon>Ascomycota</taxon>
        <taxon>Pezizomycotina</taxon>
        <taxon>Sordariomycetes</taxon>
        <taxon>Xylariomycetidae</taxon>
        <taxon>Amphisphaeriales</taxon>
        <taxon>Apiosporaceae</taxon>
        <taxon>Apiospora</taxon>
    </lineage>
</organism>
<name>A0ABR1SJY4_9PEZI</name>
<gene>
    <name evidence="2" type="ORF">PG993_009020</name>
</gene>
<protein>
    <recommendedName>
        <fullName evidence="4">Ankyrin</fullName>
    </recommendedName>
</protein>
<dbReference type="PANTHER" id="PTHR46224:SF64">
    <property type="entry name" value="IQ MOTIF AND ANKYRIN REPEAT DOMAIN-CONTAINING PROTEIN 1"/>
    <property type="match status" value="1"/>
</dbReference>
<dbReference type="InterPro" id="IPR036770">
    <property type="entry name" value="Ankyrin_rpt-contain_sf"/>
</dbReference>
<dbReference type="InterPro" id="IPR051616">
    <property type="entry name" value="Cul2-RING_E3_ligase_SR"/>
</dbReference>
<keyword evidence="1" id="KW-0040">ANK repeat</keyword>
<feature type="repeat" description="ANK" evidence="1">
    <location>
        <begin position="369"/>
        <end position="397"/>
    </location>
</feature>
<proteinExistence type="predicted"/>
<dbReference type="PANTHER" id="PTHR46224">
    <property type="entry name" value="ANKYRIN REPEAT FAMILY PROTEIN"/>
    <property type="match status" value="1"/>
</dbReference>
<dbReference type="Gene3D" id="1.25.40.20">
    <property type="entry name" value="Ankyrin repeat-containing domain"/>
    <property type="match status" value="1"/>
</dbReference>
<evidence type="ECO:0000313" key="3">
    <source>
        <dbReference type="Proteomes" id="UP001444661"/>
    </source>
</evidence>
<comment type="caution">
    <text evidence="2">The sequence shown here is derived from an EMBL/GenBank/DDBJ whole genome shotgun (WGS) entry which is preliminary data.</text>
</comment>
<evidence type="ECO:0008006" key="4">
    <source>
        <dbReference type="Google" id="ProtNLM"/>
    </source>
</evidence>
<dbReference type="Proteomes" id="UP001444661">
    <property type="component" value="Unassembled WGS sequence"/>
</dbReference>
<dbReference type="InterPro" id="IPR002110">
    <property type="entry name" value="Ankyrin_rpt"/>
</dbReference>
<sequence length="528" mass="60233">MNLVDFPPELVERIFEAIAYSRDFKRVMRLRVVSRKLPILTTYPSCKMPILCSHHLRLTDWFKDFIDDTIFRLRLLHFDTPEAWHRMRSKWHTMRPGDERIHPEWYSYVYRYLAYHVWRETDLESMPGRIRRAAIIISEQIGDAGPAAVMARLQSLCRLASRTNSDRAQRAHLLSWVRRSPWIHPGSAEDLEDDLLVAAAHLGYRPFVEKAVAQHRLVYPRDWRIGEVSSSVFGRPWDAAVLQGDVSMLRLLLSASADYNPDGPLDPRVVAPTLSFAARCGQRDVYDFAFANQPEPREVTLEHYEIKELQFPDQYEQAVSAWRISSDDKMSMLGKKARYGHLDMVKHLLEQGVFPRPEQQGKVESSHDESYKTLMNAVEYGNADIVRLLLAHGADPNRIYPTNSPLMMAARKSWLAVAEALLAAGADADAGAPPPIVLAVVKEDMDMFRLLRRHGARLDTPESGGWAMSLAALWGLQSMMDVLEREGVGRNCILRRCEPGAEGGLISMFTIGRMKNYDIVDLMPRPDL</sequence>
<accession>A0ABR1SJY4</accession>
<dbReference type="PROSITE" id="PS50088">
    <property type="entry name" value="ANK_REPEAT"/>
    <property type="match status" value="1"/>
</dbReference>
<evidence type="ECO:0000256" key="1">
    <source>
        <dbReference type="PROSITE-ProRule" id="PRU00023"/>
    </source>
</evidence>
<dbReference type="PROSITE" id="PS50297">
    <property type="entry name" value="ANK_REP_REGION"/>
    <property type="match status" value="1"/>
</dbReference>
<dbReference type="SUPFAM" id="SSF48403">
    <property type="entry name" value="Ankyrin repeat"/>
    <property type="match status" value="1"/>
</dbReference>
<dbReference type="Pfam" id="PF12796">
    <property type="entry name" value="Ank_2"/>
    <property type="match status" value="1"/>
</dbReference>
<dbReference type="EMBL" id="JAQQWK010000009">
    <property type="protein sequence ID" value="KAK8034025.1"/>
    <property type="molecule type" value="Genomic_DNA"/>
</dbReference>
<keyword evidence="3" id="KW-1185">Reference proteome</keyword>
<evidence type="ECO:0000313" key="2">
    <source>
        <dbReference type="EMBL" id="KAK8034025.1"/>
    </source>
</evidence>